<keyword evidence="3" id="KW-1185">Reference proteome</keyword>
<gene>
    <name evidence="1" type="ORF">PGT21_023944</name>
    <name evidence="2" type="ORF">PGTUg99_011497</name>
</gene>
<evidence type="ECO:0000313" key="1">
    <source>
        <dbReference type="EMBL" id="KAA1077921.1"/>
    </source>
</evidence>
<dbReference type="Proteomes" id="UP000324748">
    <property type="component" value="Unassembled WGS sequence"/>
</dbReference>
<accession>A0A5B0PRB9</accession>
<proteinExistence type="predicted"/>
<protein>
    <submittedName>
        <fullName evidence="2">Uncharacterized protein</fullName>
    </submittedName>
</protein>
<name>A0A5B0PRB9_PUCGR</name>
<comment type="caution">
    <text evidence="2">The sequence shown here is derived from an EMBL/GenBank/DDBJ whole genome shotgun (WGS) entry which is preliminary data.</text>
</comment>
<dbReference type="AlphaFoldDB" id="A0A5B0PRB9"/>
<evidence type="ECO:0000313" key="2">
    <source>
        <dbReference type="EMBL" id="KAA1102539.1"/>
    </source>
</evidence>
<dbReference type="EMBL" id="VSWC01000144">
    <property type="protein sequence ID" value="KAA1077921.1"/>
    <property type="molecule type" value="Genomic_DNA"/>
</dbReference>
<reference evidence="3 4" key="1">
    <citation type="submission" date="2019-05" db="EMBL/GenBank/DDBJ databases">
        <title>Emergence of the Ug99 lineage of the wheat stem rust pathogen through somatic hybridization.</title>
        <authorList>
            <person name="Li F."/>
            <person name="Upadhyaya N.M."/>
            <person name="Sperschneider J."/>
            <person name="Matny O."/>
            <person name="Nguyen-Phuc H."/>
            <person name="Mago R."/>
            <person name="Raley C."/>
            <person name="Miller M.E."/>
            <person name="Silverstein K.A.T."/>
            <person name="Henningsen E."/>
            <person name="Hirsch C.D."/>
            <person name="Visser B."/>
            <person name="Pretorius Z.A."/>
            <person name="Steffenson B.J."/>
            <person name="Schwessinger B."/>
            <person name="Dodds P.N."/>
            <person name="Figueroa M."/>
        </authorList>
    </citation>
    <scope>NUCLEOTIDE SEQUENCE [LARGE SCALE GENOMIC DNA]</scope>
    <source>
        <strain evidence="1">21-0</strain>
        <strain evidence="2 4">Ug99</strain>
    </source>
</reference>
<evidence type="ECO:0000313" key="3">
    <source>
        <dbReference type="Proteomes" id="UP000324748"/>
    </source>
</evidence>
<dbReference type="OrthoDB" id="10295468at2759"/>
<sequence>MAQYLKTFLVVYITFVIYIATTQTHCSEAILLRRSMAGSSGNAIRIGKKPLKDLISGTRRQQSSFERVPLPIPPERLQAEDTVREMSLDMYIQATRNAFDIDGRYHGILMNHLTSHLPFIGRNGSIPGNWLDHLVRFTLEVFPSETQIAGVPVEEFLDPQKRQKMTQNFLSMILNN</sequence>
<dbReference type="EMBL" id="VDEP01000337">
    <property type="protein sequence ID" value="KAA1102539.1"/>
    <property type="molecule type" value="Genomic_DNA"/>
</dbReference>
<evidence type="ECO:0000313" key="4">
    <source>
        <dbReference type="Proteomes" id="UP000325313"/>
    </source>
</evidence>
<organism evidence="2 4">
    <name type="scientific">Puccinia graminis f. sp. tritici</name>
    <dbReference type="NCBI Taxonomy" id="56615"/>
    <lineage>
        <taxon>Eukaryota</taxon>
        <taxon>Fungi</taxon>
        <taxon>Dikarya</taxon>
        <taxon>Basidiomycota</taxon>
        <taxon>Pucciniomycotina</taxon>
        <taxon>Pucciniomycetes</taxon>
        <taxon>Pucciniales</taxon>
        <taxon>Pucciniaceae</taxon>
        <taxon>Puccinia</taxon>
    </lineage>
</organism>
<dbReference type="Proteomes" id="UP000325313">
    <property type="component" value="Unassembled WGS sequence"/>
</dbReference>